<protein>
    <recommendedName>
        <fullName evidence="3">F-box domain-containing protein</fullName>
    </recommendedName>
</protein>
<keyword evidence="2" id="KW-1185">Reference proteome</keyword>
<evidence type="ECO:0000313" key="2">
    <source>
        <dbReference type="Proteomes" id="UP001215598"/>
    </source>
</evidence>
<proteinExistence type="predicted"/>
<accession>A0AAD7N0B7</accession>
<reference evidence="1" key="1">
    <citation type="submission" date="2023-03" db="EMBL/GenBank/DDBJ databases">
        <title>Massive genome expansion in bonnet fungi (Mycena s.s.) driven by repeated elements and novel gene families across ecological guilds.</title>
        <authorList>
            <consortium name="Lawrence Berkeley National Laboratory"/>
            <person name="Harder C.B."/>
            <person name="Miyauchi S."/>
            <person name="Viragh M."/>
            <person name="Kuo A."/>
            <person name="Thoen E."/>
            <person name="Andreopoulos B."/>
            <person name="Lu D."/>
            <person name="Skrede I."/>
            <person name="Drula E."/>
            <person name="Henrissat B."/>
            <person name="Morin E."/>
            <person name="Kohler A."/>
            <person name="Barry K."/>
            <person name="LaButti K."/>
            <person name="Morin E."/>
            <person name="Salamov A."/>
            <person name="Lipzen A."/>
            <person name="Mereny Z."/>
            <person name="Hegedus B."/>
            <person name="Baldrian P."/>
            <person name="Stursova M."/>
            <person name="Weitz H."/>
            <person name="Taylor A."/>
            <person name="Grigoriev I.V."/>
            <person name="Nagy L.G."/>
            <person name="Martin F."/>
            <person name="Kauserud H."/>
        </authorList>
    </citation>
    <scope>NUCLEOTIDE SEQUENCE</scope>
    <source>
        <strain evidence="1">CBHHK182m</strain>
    </source>
</reference>
<name>A0AAD7N0B7_9AGAR</name>
<dbReference type="AlphaFoldDB" id="A0AAD7N0B7"/>
<dbReference type="InterPro" id="IPR036047">
    <property type="entry name" value="F-box-like_dom_sf"/>
</dbReference>
<sequence>MANAVLRDEAHTLISSISRLQLSLDEMQTRLRHLQTRLDSITYPVLTLPPEITSEIFLLCLPDERTTGVVDPREVPLLLAHVCRAWRQIAISLPALWTTFEIPDARTLPHDLVMFRPGLGLKATASAWARL</sequence>
<evidence type="ECO:0008006" key="3">
    <source>
        <dbReference type="Google" id="ProtNLM"/>
    </source>
</evidence>
<dbReference type="SUPFAM" id="SSF81383">
    <property type="entry name" value="F-box domain"/>
    <property type="match status" value="1"/>
</dbReference>
<dbReference type="Proteomes" id="UP001215598">
    <property type="component" value="Unassembled WGS sequence"/>
</dbReference>
<comment type="caution">
    <text evidence="1">The sequence shown here is derived from an EMBL/GenBank/DDBJ whole genome shotgun (WGS) entry which is preliminary data.</text>
</comment>
<dbReference type="EMBL" id="JARKIB010000100">
    <property type="protein sequence ID" value="KAJ7741046.1"/>
    <property type="molecule type" value="Genomic_DNA"/>
</dbReference>
<dbReference type="Gene3D" id="1.20.1280.50">
    <property type="match status" value="1"/>
</dbReference>
<organism evidence="1 2">
    <name type="scientific">Mycena metata</name>
    <dbReference type="NCBI Taxonomy" id="1033252"/>
    <lineage>
        <taxon>Eukaryota</taxon>
        <taxon>Fungi</taxon>
        <taxon>Dikarya</taxon>
        <taxon>Basidiomycota</taxon>
        <taxon>Agaricomycotina</taxon>
        <taxon>Agaricomycetes</taxon>
        <taxon>Agaricomycetidae</taxon>
        <taxon>Agaricales</taxon>
        <taxon>Marasmiineae</taxon>
        <taxon>Mycenaceae</taxon>
        <taxon>Mycena</taxon>
    </lineage>
</organism>
<evidence type="ECO:0000313" key="1">
    <source>
        <dbReference type="EMBL" id="KAJ7741046.1"/>
    </source>
</evidence>
<gene>
    <name evidence="1" type="ORF">B0H16DRAFT_49701</name>
</gene>